<comment type="caution">
    <text evidence="2">The sequence shown here is derived from an EMBL/GenBank/DDBJ whole genome shotgun (WGS) entry which is preliminary data.</text>
</comment>
<evidence type="ECO:0000256" key="1">
    <source>
        <dbReference type="SAM" id="Phobius"/>
    </source>
</evidence>
<dbReference type="GO" id="GO:0017111">
    <property type="term" value="F:ribonucleoside triphosphate phosphatase activity"/>
    <property type="evidence" value="ECO:0007669"/>
    <property type="project" value="TreeGrafter"/>
</dbReference>
<sequence length="514" mass="57451">MAAAPSPEKLTPSSEKLKVPLPLFMRRGSDAEVDGLLNNEELDNLIRTRFFTPSYIRAQRRRALLRLILFFVLVAGMVTALTILIVRKLLDQYAAPYAPAPYSLIVQPYDPTRLVSNGTHFFASTVIVISIDGFRADYINRGHTPNLLQLSKDGVHAEYMTPAFPSVTFPNHYTLVTGLYPESHGIVGNEFFDPHLNANFSYRDPKRSWDSKWWGGEPIWVTSVLQNKSSAVLMWPGCSSAIRNTTPTYHVDYNDNMTQVAKMDKLLEWIDLPLERRPQLLAAYIPEVDKNGHKAGPESDLVNLALEEVDGMIKHLLIGLAARNLTEIVNIVIVSDHGMTSTSNSRLIYYDDILTPDAFSRVGTTEGWPLLLIRSTDANTTDTIYKQLRDHTLAVPSNFTVYLREDVPQRFHFSATDRIPQIVAIPDVGYVFVTHNQFNDSEPYTPRGIHGYDNLAEDMRALFVARGPAFDGVVGGGKVVRAFDNVEVYGILAKVLGLTPALNNGTWDGSLQMV</sequence>
<dbReference type="Proteomes" id="UP000274822">
    <property type="component" value="Unassembled WGS sequence"/>
</dbReference>
<evidence type="ECO:0000313" key="3">
    <source>
        <dbReference type="Proteomes" id="UP000274822"/>
    </source>
</evidence>
<evidence type="ECO:0000313" key="2">
    <source>
        <dbReference type="EMBL" id="RUS26403.1"/>
    </source>
</evidence>
<dbReference type="SUPFAM" id="SSF53649">
    <property type="entry name" value="Alkaline phosphatase-like"/>
    <property type="match status" value="1"/>
</dbReference>
<dbReference type="EMBL" id="RBNJ01010524">
    <property type="protein sequence ID" value="RUS26403.1"/>
    <property type="molecule type" value="Genomic_DNA"/>
</dbReference>
<dbReference type="GO" id="GO:0009141">
    <property type="term" value="P:nucleoside triphosphate metabolic process"/>
    <property type="evidence" value="ECO:0007669"/>
    <property type="project" value="TreeGrafter"/>
</dbReference>
<dbReference type="CDD" id="cd16018">
    <property type="entry name" value="Enpp"/>
    <property type="match status" value="1"/>
</dbReference>
<dbReference type="InterPro" id="IPR017850">
    <property type="entry name" value="Alkaline_phosphatase_core_sf"/>
</dbReference>
<keyword evidence="1" id="KW-1133">Transmembrane helix</keyword>
<accession>A0A433Q9E0</accession>
<dbReference type="InterPro" id="IPR002591">
    <property type="entry name" value="Phosphodiest/P_Trfase"/>
</dbReference>
<protein>
    <submittedName>
        <fullName evidence="2">Alkaline-phosphatase-like protein</fullName>
    </submittedName>
</protein>
<name>A0A433Q9E0_9FUNG</name>
<reference evidence="2 3" key="1">
    <citation type="journal article" date="2018" name="New Phytol.">
        <title>Phylogenomics of Endogonaceae and evolution of mycorrhizas within Mucoromycota.</title>
        <authorList>
            <person name="Chang Y."/>
            <person name="Desiro A."/>
            <person name="Na H."/>
            <person name="Sandor L."/>
            <person name="Lipzen A."/>
            <person name="Clum A."/>
            <person name="Barry K."/>
            <person name="Grigoriev I.V."/>
            <person name="Martin F.M."/>
            <person name="Stajich J.E."/>
            <person name="Smith M.E."/>
            <person name="Bonito G."/>
            <person name="Spatafora J.W."/>
        </authorList>
    </citation>
    <scope>NUCLEOTIDE SEQUENCE [LARGE SCALE GENOMIC DNA]</scope>
    <source>
        <strain evidence="2 3">AD002</strain>
    </source>
</reference>
<dbReference type="Gene3D" id="3.30.1360.180">
    <property type="match status" value="1"/>
</dbReference>
<keyword evidence="1" id="KW-0812">Transmembrane</keyword>
<keyword evidence="1" id="KW-0472">Membrane</keyword>
<dbReference type="Pfam" id="PF01663">
    <property type="entry name" value="Phosphodiest"/>
    <property type="match status" value="1"/>
</dbReference>
<dbReference type="AlphaFoldDB" id="A0A433Q9E0"/>
<dbReference type="PANTHER" id="PTHR10151:SF120">
    <property type="entry name" value="BIS(5'-ADENOSYL)-TRIPHOSPHATASE"/>
    <property type="match status" value="1"/>
</dbReference>
<organism evidence="2 3">
    <name type="scientific">Jimgerdemannia flammicorona</name>
    <dbReference type="NCBI Taxonomy" id="994334"/>
    <lineage>
        <taxon>Eukaryota</taxon>
        <taxon>Fungi</taxon>
        <taxon>Fungi incertae sedis</taxon>
        <taxon>Mucoromycota</taxon>
        <taxon>Mucoromycotina</taxon>
        <taxon>Endogonomycetes</taxon>
        <taxon>Endogonales</taxon>
        <taxon>Endogonaceae</taxon>
        <taxon>Jimgerdemannia</taxon>
    </lineage>
</organism>
<dbReference type="GO" id="GO:0047429">
    <property type="term" value="F:nucleoside triphosphate diphosphatase activity"/>
    <property type="evidence" value="ECO:0007669"/>
    <property type="project" value="TreeGrafter"/>
</dbReference>
<gene>
    <name evidence="2" type="ORF">BC938DRAFT_470809</name>
</gene>
<dbReference type="Gene3D" id="3.40.720.10">
    <property type="entry name" value="Alkaline Phosphatase, subunit A"/>
    <property type="match status" value="1"/>
</dbReference>
<keyword evidence="3" id="KW-1185">Reference proteome</keyword>
<feature type="transmembrane region" description="Helical" evidence="1">
    <location>
        <begin position="63"/>
        <end position="86"/>
    </location>
</feature>
<dbReference type="PANTHER" id="PTHR10151">
    <property type="entry name" value="ECTONUCLEOTIDE PYROPHOSPHATASE/PHOSPHODIESTERASE"/>
    <property type="match status" value="1"/>
</dbReference>
<proteinExistence type="predicted"/>